<dbReference type="InterPro" id="IPR042089">
    <property type="entry name" value="Peptidase_M13_dom_2"/>
</dbReference>
<dbReference type="Proteomes" id="UP001431783">
    <property type="component" value="Unassembled WGS sequence"/>
</dbReference>
<dbReference type="InterPro" id="IPR008753">
    <property type="entry name" value="Peptidase_M13_N"/>
</dbReference>
<keyword evidence="4" id="KW-0472">Membrane</keyword>
<organism evidence="6 7">
    <name type="scientific">Henosepilachna vigintioctopunctata</name>
    <dbReference type="NCBI Taxonomy" id="420089"/>
    <lineage>
        <taxon>Eukaryota</taxon>
        <taxon>Metazoa</taxon>
        <taxon>Ecdysozoa</taxon>
        <taxon>Arthropoda</taxon>
        <taxon>Hexapoda</taxon>
        <taxon>Insecta</taxon>
        <taxon>Pterygota</taxon>
        <taxon>Neoptera</taxon>
        <taxon>Endopterygota</taxon>
        <taxon>Coleoptera</taxon>
        <taxon>Polyphaga</taxon>
        <taxon>Cucujiformia</taxon>
        <taxon>Coccinelloidea</taxon>
        <taxon>Coccinellidae</taxon>
        <taxon>Epilachninae</taxon>
        <taxon>Epilachnini</taxon>
        <taxon>Henosepilachna</taxon>
    </lineage>
</organism>
<comment type="similarity">
    <text evidence="2">Belongs to the peptidase M13 family.</text>
</comment>
<keyword evidence="4" id="KW-0812">Transmembrane</keyword>
<dbReference type="InterPro" id="IPR000718">
    <property type="entry name" value="Peptidase_M13"/>
</dbReference>
<dbReference type="Gene3D" id="1.10.1380.10">
    <property type="entry name" value="Neutral endopeptidase , domain2"/>
    <property type="match status" value="1"/>
</dbReference>
<keyword evidence="7" id="KW-1185">Reference proteome</keyword>
<evidence type="ECO:0000256" key="2">
    <source>
        <dbReference type="ARBA" id="ARBA00007357"/>
    </source>
</evidence>
<gene>
    <name evidence="6" type="ORF">WA026_007949</name>
</gene>
<sequence>MTRQTYEVCSPHIGVLPERTPDSSFKTCLCTMLVVLVICILLFLMAFGFQTFVASKEKDNIASDALRNQNRLNSTVIPNNTQIINDTTVTQKPSNFDIEKPTTTYEEPTAIGENTTQVDTEEPQTTDQESTTQTSTSINPEEVTETQTTTIAAQITTQSNFSSTNATTVKSKKIFSDDIISENDNGLTTEPNSKIEIKTKRECNSAVCTSTAARMIASMDLTQKPCENFYEYACGGVSGYKEKGFNVFSEKVREQTDTPNFIKQFNMFYTSCLEHEDRFHYQERVKKVKDLLNSVGSYQMENVGYSQNNLTKFVADLILFGKMPFFDVEVDIDPRNKTYILKLLKPDRTSLDLDHWSSFSEEKRKCIRKIEESESKLPPDISMVYKNMIRCQSEYSGFFDSIKTTMMELGFFSNLTEKIQQGHIFEIKQMIELNILMTIDSTMNVSFVQEEILSKKYISMSIKELGKKFPQIEWSKLFKLISNLDEDNDMKIFLHDIEYFEQVFDVLETADIKTLNNALLVMLADSLFQNTVVPIHRHSRSKYCREVSQKLMPDITNYIYQLNNYNEEMVKSTAVVKDIFEKLKNRFKKSLEGRNWLDEFSKNSIIQKVDDLELVFTSSNLTSEKFALENAYNNLILDKGNYQANLFNLIKYSKRRLLSLYAQKVTPENMYRNFVDISSGNPTFSTRVILFVYLRD</sequence>
<feature type="transmembrane region" description="Helical" evidence="4">
    <location>
        <begin position="28"/>
        <end position="49"/>
    </location>
</feature>
<proteinExistence type="inferred from homology"/>
<reference evidence="6 7" key="1">
    <citation type="submission" date="2023-03" db="EMBL/GenBank/DDBJ databases">
        <title>Genome insight into feeding habits of ladybird beetles.</title>
        <authorList>
            <person name="Li H.-S."/>
            <person name="Huang Y.-H."/>
            <person name="Pang H."/>
        </authorList>
    </citation>
    <scope>NUCLEOTIDE SEQUENCE [LARGE SCALE GENOMIC DNA]</scope>
    <source>
        <strain evidence="6">SYSU_2023b</strain>
        <tissue evidence="6">Whole body</tissue>
    </source>
</reference>
<evidence type="ECO:0000256" key="1">
    <source>
        <dbReference type="ARBA" id="ARBA00004401"/>
    </source>
</evidence>
<name>A0AAW1TKH7_9CUCU</name>
<dbReference type="GO" id="GO:0005886">
    <property type="term" value="C:plasma membrane"/>
    <property type="evidence" value="ECO:0007669"/>
    <property type="project" value="UniProtKB-SubCell"/>
</dbReference>
<dbReference type="Pfam" id="PF05649">
    <property type="entry name" value="Peptidase_M13_N"/>
    <property type="match status" value="1"/>
</dbReference>
<dbReference type="PANTHER" id="PTHR11733:SF240">
    <property type="entry name" value="GH14155P-RELATED"/>
    <property type="match status" value="1"/>
</dbReference>
<dbReference type="GO" id="GO:0004222">
    <property type="term" value="F:metalloendopeptidase activity"/>
    <property type="evidence" value="ECO:0007669"/>
    <property type="project" value="InterPro"/>
</dbReference>
<feature type="compositionally biased region" description="Low complexity" evidence="3">
    <location>
        <begin position="125"/>
        <end position="137"/>
    </location>
</feature>
<dbReference type="Gene3D" id="3.40.390.10">
    <property type="entry name" value="Collagenase (Catalytic Domain)"/>
    <property type="match status" value="1"/>
</dbReference>
<comment type="caution">
    <text evidence="6">The sequence shown here is derived from an EMBL/GenBank/DDBJ whole genome shotgun (WGS) entry which is preliminary data.</text>
</comment>
<protein>
    <recommendedName>
        <fullName evidence="5">Peptidase M13 N-terminal domain-containing protein</fullName>
    </recommendedName>
</protein>
<accession>A0AAW1TKH7</accession>
<dbReference type="AlphaFoldDB" id="A0AAW1TKH7"/>
<evidence type="ECO:0000313" key="6">
    <source>
        <dbReference type="EMBL" id="KAK9870383.1"/>
    </source>
</evidence>
<dbReference type="InterPro" id="IPR024079">
    <property type="entry name" value="MetalloPept_cat_dom_sf"/>
</dbReference>
<evidence type="ECO:0000313" key="7">
    <source>
        <dbReference type="Proteomes" id="UP001431783"/>
    </source>
</evidence>
<keyword evidence="4" id="KW-1133">Transmembrane helix</keyword>
<evidence type="ECO:0000256" key="3">
    <source>
        <dbReference type="SAM" id="MobiDB-lite"/>
    </source>
</evidence>
<dbReference type="PROSITE" id="PS51885">
    <property type="entry name" value="NEPRILYSIN"/>
    <property type="match status" value="1"/>
</dbReference>
<dbReference type="GO" id="GO:0016485">
    <property type="term" value="P:protein processing"/>
    <property type="evidence" value="ECO:0007669"/>
    <property type="project" value="TreeGrafter"/>
</dbReference>
<dbReference type="SUPFAM" id="SSF55486">
    <property type="entry name" value="Metalloproteases ('zincins'), catalytic domain"/>
    <property type="match status" value="1"/>
</dbReference>
<evidence type="ECO:0000259" key="5">
    <source>
        <dbReference type="Pfam" id="PF05649"/>
    </source>
</evidence>
<feature type="domain" description="Peptidase M13 N-terminal" evidence="5">
    <location>
        <begin position="225"/>
        <end position="613"/>
    </location>
</feature>
<evidence type="ECO:0000256" key="4">
    <source>
        <dbReference type="SAM" id="Phobius"/>
    </source>
</evidence>
<comment type="subcellular location">
    <subcellularLocation>
        <location evidence="1">Cell membrane</location>
        <topology evidence="1">Single-pass type II membrane protein</topology>
    </subcellularLocation>
</comment>
<feature type="region of interest" description="Disordered" evidence="3">
    <location>
        <begin position="107"/>
        <end position="146"/>
    </location>
</feature>
<dbReference type="EMBL" id="JARQZJ010000003">
    <property type="protein sequence ID" value="KAK9870383.1"/>
    <property type="molecule type" value="Genomic_DNA"/>
</dbReference>
<dbReference type="PANTHER" id="PTHR11733">
    <property type="entry name" value="ZINC METALLOPROTEASE FAMILY M13 NEPRILYSIN-RELATED"/>
    <property type="match status" value="1"/>
</dbReference>